<feature type="transmembrane region" description="Helical" evidence="6">
    <location>
        <begin position="328"/>
        <end position="350"/>
    </location>
</feature>
<dbReference type="RefSeq" id="WP_126308489.1">
    <property type="nucleotide sequence ID" value="NZ_AP018449.1"/>
</dbReference>
<feature type="transmembrane region" description="Helical" evidence="6">
    <location>
        <begin position="356"/>
        <end position="373"/>
    </location>
</feature>
<feature type="transmembrane region" description="Helical" evidence="6">
    <location>
        <begin position="76"/>
        <end position="94"/>
    </location>
</feature>
<evidence type="ECO:0000313" key="9">
    <source>
        <dbReference type="Proteomes" id="UP000276437"/>
    </source>
</evidence>
<evidence type="ECO:0000256" key="1">
    <source>
        <dbReference type="ARBA" id="ARBA00004651"/>
    </source>
</evidence>
<dbReference type="InterPro" id="IPR011701">
    <property type="entry name" value="MFS"/>
</dbReference>
<evidence type="ECO:0000256" key="4">
    <source>
        <dbReference type="ARBA" id="ARBA00022989"/>
    </source>
</evidence>
<dbReference type="Proteomes" id="UP000276437">
    <property type="component" value="Chromosome"/>
</dbReference>
<name>A0A348AK77_9FIRM</name>
<accession>A0A348AK77</accession>
<proteinExistence type="predicted"/>
<gene>
    <name evidence="8" type="ORF">MAMMFC1_02159</name>
</gene>
<keyword evidence="9" id="KW-1185">Reference proteome</keyword>
<dbReference type="GO" id="GO:0022857">
    <property type="term" value="F:transmembrane transporter activity"/>
    <property type="evidence" value="ECO:0007669"/>
    <property type="project" value="InterPro"/>
</dbReference>
<reference evidence="8 9" key="1">
    <citation type="journal article" date="2018" name="Int. J. Syst. Evol. Microbiol.">
        <title>Methylomusa anaerophila gen. nov., sp. nov., an anaerobic methanol-utilizing bacterium isolated from a microbial fuel cell.</title>
        <authorList>
            <person name="Amano N."/>
            <person name="Yamamuro A."/>
            <person name="Miyahara M."/>
            <person name="Kouzuma A."/>
            <person name="Abe T."/>
            <person name="Watanabe K."/>
        </authorList>
    </citation>
    <scope>NUCLEOTIDE SEQUENCE [LARGE SCALE GENOMIC DNA]</scope>
    <source>
        <strain evidence="8 9">MMFC1</strain>
    </source>
</reference>
<keyword evidence="4 6" id="KW-1133">Transmembrane helix</keyword>
<dbReference type="KEGG" id="mana:MAMMFC1_02159"/>
<dbReference type="AlphaFoldDB" id="A0A348AK77"/>
<feature type="transmembrane region" description="Helical" evidence="6">
    <location>
        <begin position="134"/>
        <end position="156"/>
    </location>
</feature>
<evidence type="ECO:0000256" key="2">
    <source>
        <dbReference type="ARBA" id="ARBA00022448"/>
    </source>
</evidence>
<organism evidence="8 9">
    <name type="scientific">Methylomusa anaerophila</name>
    <dbReference type="NCBI Taxonomy" id="1930071"/>
    <lineage>
        <taxon>Bacteria</taxon>
        <taxon>Bacillati</taxon>
        <taxon>Bacillota</taxon>
        <taxon>Negativicutes</taxon>
        <taxon>Selenomonadales</taxon>
        <taxon>Sporomusaceae</taxon>
        <taxon>Methylomusa</taxon>
    </lineage>
</organism>
<feature type="transmembrane region" description="Helical" evidence="6">
    <location>
        <begin position="100"/>
        <end position="122"/>
    </location>
</feature>
<keyword evidence="3 6" id="KW-0812">Transmembrane</keyword>
<keyword evidence="5 6" id="KW-0472">Membrane</keyword>
<dbReference type="Gene3D" id="1.20.1250.20">
    <property type="entry name" value="MFS general substrate transporter like domains"/>
    <property type="match status" value="1"/>
</dbReference>
<evidence type="ECO:0000256" key="5">
    <source>
        <dbReference type="ARBA" id="ARBA00023136"/>
    </source>
</evidence>
<feature type="transmembrane region" description="Helical" evidence="6">
    <location>
        <begin position="44"/>
        <end position="64"/>
    </location>
</feature>
<dbReference type="PANTHER" id="PTHR23531:SF1">
    <property type="entry name" value="QUINOLENE RESISTANCE PROTEIN NORA"/>
    <property type="match status" value="1"/>
</dbReference>
<feature type="transmembrane region" description="Helical" evidence="6">
    <location>
        <begin position="270"/>
        <end position="287"/>
    </location>
</feature>
<dbReference type="InterPro" id="IPR036259">
    <property type="entry name" value="MFS_trans_sf"/>
</dbReference>
<evidence type="ECO:0000256" key="6">
    <source>
        <dbReference type="SAM" id="Phobius"/>
    </source>
</evidence>
<dbReference type="OrthoDB" id="1680268at2"/>
<feature type="transmembrane region" description="Helical" evidence="6">
    <location>
        <begin position="12"/>
        <end position="32"/>
    </location>
</feature>
<dbReference type="PANTHER" id="PTHR23531">
    <property type="entry name" value="QUINOLENE RESISTANCE PROTEIN NORA"/>
    <property type="match status" value="1"/>
</dbReference>
<sequence length="394" mass="40999">MVSQAVLTGQFIRLAMANFCYWASLDIFLPILPQHYHSAGFSDYQVGIVIGAISAGALLFKIVAGKAVDRYGGSPVVCIGLLLTLAAIAGYPYANSVWTASLSTFIQGVGLTCYSGAALTMATLMFENEHTTDVFALFTMAGMFGASLALAVANWVYVTGGMPAVAVVGGSVAALCLLLVPKKPASRAGIQRAATLSVGDIAGNPGVYIPTISLFATNMCSAGAMTYLPILMLSRGVSDFSVFFVSYAIVVIIVRLFIRRLCEVVGAARLETMSVALMGMVMFLAAVSDSWHLLSLCGMLMGVALGVAFPAMGTTVTACTAPVNRGTAFGVFTTAADFGFVIGATGLGFIAAGIGYAAIFVLAGAYTTLYAIVHRLWLVKKLDPAELGTPECQA</sequence>
<dbReference type="Pfam" id="PF07690">
    <property type="entry name" value="MFS_1"/>
    <property type="match status" value="1"/>
</dbReference>
<evidence type="ECO:0000313" key="8">
    <source>
        <dbReference type="EMBL" id="BBB91475.1"/>
    </source>
</evidence>
<dbReference type="InterPro" id="IPR052714">
    <property type="entry name" value="MFS_Exporter"/>
</dbReference>
<comment type="subcellular location">
    <subcellularLocation>
        <location evidence="1">Cell membrane</location>
        <topology evidence="1">Multi-pass membrane protein</topology>
    </subcellularLocation>
</comment>
<feature type="domain" description="Major facilitator superfamily (MFS) profile" evidence="7">
    <location>
        <begin position="10"/>
        <end position="382"/>
    </location>
</feature>
<dbReference type="PROSITE" id="PS50850">
    <property type="entry name" value="MFS"/>
    <property type="match status" value="1"/>
</dbReference>
<dbReference type="InterPro" id="IPR020846">
    <property type="entry name" value="MFS_dom"/>
</dbReference>
<dbReference type="GO" id="GO:0005886">
    <property type="term" value="C:plasma membrane"/>
    <property type="evidence" value="ECO:0007669"/>
    <property type="project" value="UniProtKB-SubCell"/>
</dbReference>
<dbReference type="SUPFAM" id="SSF103473">
    <property type="entry name" value="MFS general substrate transporter"/>
    <property type="match status" value="1"/>
</dbReference>
<feature type="transmembrane region" description="Helical" evidence="6">
    <location>
        <begin position="293"/>
        <end position="316"/>
    </location>
</feature>
<feature type="transmembrane region" description="Helical" evidence="6">
    <location>
        <begin position="240"/>
        <end position="258"/>
    </location>
</feature>
<evidence type="ECO:0000259" key="7">
    <source>
        <dbReference type="PROSITE" id="PS50850"/>
    </source>
</evidence>
<dbReference type="EMBL" id="AP018449">
    <property type="protein sequence ID" value="BBB91475.1"/>
    <property type="molecule type" value="Genomic_DNA"/>
</dbReference>
<evidence type="ECO:0000256" key="3">
    <source>
        <dbReference type="ARBA" id="ARBA00022692"/>
    </source>
</evidence>
<protein>
    <submittedName>
        <fullName evidence="8">Major facilitator superfamily transporter</fullName>
    </submittedName>
</protein>
<feature type="transmembrane region" description="Helical" evidence="6">
    <location>
        <begin position="162"/>
        <end position="180"/>
    </location>
</feature>
<keyword evidence="2" id="KW-0813">Transport</keyword>